<keyword evidence="9 10" id="KW-1208">Phospholipid metabolism</keyword>
<evidence type="ECO:0000256" key="10">
    <source>
        <dbReference type="HAMAP-Rule" id="MF_01043"/>
    </source>
</evidence>
<comment type="subunit">
    <text evidence="10">Probably interacts with PlsX.</text>
</comment>
<dbReference type="GO" id="GO:0043772">
    <property type="term" value="F:acyl-phosphate glycerol-3-phosphate acyltransferase activity"/>
    <property type="evidence" value="ECO:0007669"/>
    <property type="project" value="UniProtKB-UniRule"/>
</dbReference>
<keyword evidence="4 10" id="KW-0812">Transmembrane</keyword>
<dbReference type="Pfam" id="PF02660">
    <property type="entry name" value="G3P_acyltransf"/>
    <property type="match status" value="1"/>
</dbReference>
<feature type="transmembrane region" description="Helical" evidence="10">
    <location>
        <begin position="6"/>
        <end position="24"/>
    </location>
</feature>
<dbReference type="InterPro" id="IPR003811">
    <property type="entry name" value="G3P_acylTferase_PlsY"/>
</dbReference>
<evidence type="ECO:0000256" key="6">
    <source>
        <dbReference type="ARBA" id="ARBA00023098"/>
    </source>
</evidence>
<dbReference type="GO" id="GO:0005886">
    <property type="term" value="C:plasma membrane"/>
    <property type="evidence" value="ECO:0007669"/>
    <property type="project" value="UniProtKB-SubCell"/>
</dbReference>
<reference evidence="11 12" key="1">
    <citation type="submission" date="2020-08" db="EMBL/GenBank/DDBJ databases">
        <title>Genomic Encyclopedia of Type Strains, Phase IV (KMG-V): Genome sequencing to study the core and pangenomes of soil and plant-associated prokaryotes.</title>
        <authorList>
            <person name="Whitman W."/>
        </authorList>
    </citation>
    <scope>NUCLEOTIDE SEQUENCE [LARGE SCALE GENOMIC DNA]</scope>
    <source>
        <strain evidence="11 12">M8US30</strain>
    </source>
</reference>
<comment type="caution">
    <text evidence="11">The sequence shown here is derived from an EMBL/GenBank/DDBJ whole genome shotgun (WGS) entry which is preliminary data.</text>
</comment>
<dbReference type="Proteomes" id="UP000569092">
    <property type="component" value="Unassembled WGS sequence"/>
</dbReference>
<keyword evidence="11" id="KW-0012">Acyltransferase</keyword>
<keyword evidence="6 10" id="KW-0443">Lipid metabolism</keyword>
<protein>
    <recommendedName>
        <fullName evidence="10">Glycerol-3-phosphate acyltransferase</fullName>
    </recommendedName>
    <alternativeName>
        <fullName evidence="10">Acyl-PO4 G3P acyltransferase</fullName>
    </alternativeName>
    <alternativeName>
        <fullName evidence="10">Acyl-phosphate--glycerol-3-phosphate acyltransferase</fullName>
    </alternativeName>
    <alternativeName>
        <fullName evidence="10">G3P acyltransferase</fullName>
        <shortName evidence="10">GPAT</shortName>
        <ecNumber evidence="10">2.3.1.275</ecNumber>
    </alternativeName>
    <alternativeName>
        <fullName evidence="10">Lysophosphatidic acid synthase</fullName>
        <shortName evidence="10">LPA synthase</shortName>
    </alternativeName>
</protein>
<dbReference type="AlphaFoldDB" id="A0A7W8N406"/>
<comment type="similarity">
    <text evidence="10">Belongs to the PlsY family.</text>
</comment>
<keyword evidence="5 10" id="KW-1133">Transmembrane helix</keyword>
<keyword evidence="3 10" id="KW-0808">Transferase</keyword>
<name>A0A7W8N406_9BACT</name>
<dbReference type="EC" id="2.3.1.275" evidence="10"/>
<evidence type="ECO:0000313" key="12">
    <source>
        <dbReference type="Proteomes" id="UP000569092"/>
    </source>
</evidence>
<comment type="pathway">
    <text evidence="10">Lipid metabolism; phospholipid metabolism.</text>
</comment>
<dbReference type="UniPathway" id="UPA00085"/>
<gene>
    <name evidence="10" type="primary">plsY</name>
    <name evidence="11" type="ORF">HDF10_001046</name>
</gene>
<evidence type="ECO:0000256" key="4">
    <source>
        <dbReference type="ARBA" id="ARBA00022692"/>
    </source>
</evidence>
<evidence type="ECO:0000256" key="9">
    <source>
        <dbReference type="ARBA" id="ARBA00023264"/>
    </source>
</evidence>
<feature type="transmembrane region" description="Helical" evidence="10">
    <location>
        <begin position="80"/>
        <end position="102"/>
    </location>
</feature>
<dbReference type="PANTHER" id="PTHR30309:SF0">
    <property type="entry name" value="GLYCEROL-3-PHOSPHATE ACYLTRANSFERASE-RELATED"/>
    <property type="match status" value="1"/>
</dbReference>
<keyword evidence="7 10" id="KW-0472">Membrane</keyword>
<feature type="transmembrane region" description="Helical" evidence="10">
    <location>
        <begin position="163"/>
        <end position="179"/>
    </location>
</feature>
<feature type="transmembrane region" description="Helical" evidence="10">
    <location>
        <begin position="139"/>
        <end position="157"/>
    </location>
</feature>
<comment type="function">
    <text evidence="10">Catalyzes the transfer of an acyl group from acyl-phosphate (acyl-PO(4)) to glycerol-3-phosphate (G3P) to form lysophosphatidic acid (LPA). This enzyme utilizes acyl-phosphate as fatty acyl donor, but not acyl-CoA or acyl-ACP.</text>
</comment>
<keyword evidence="2 10" id="KW-0444">Lipid biosynthesis</keyword>
<evidence type="ECO:0000256" key="2">
    <source>
        <dbReference type="ARBA" id="ARBA00022516"/>
    </source>
</evidence>
<accession>A0A7W8N406</accession>
<evidence type="ECO:0000256" key="8">
    <source>
        <dbReference type="ARBA" id="ARBA00023209"/>
    </source>
</evidence>
<evidence type="ECO:0000313" key="11">
    <source>
        <dbReference type="EMBL" id="MBB5343096.1"/>
    </source>
</evidence>
<evidence type="ECO:0000256" key="7">
    <source>
        <dbReference type="ARBA" id="ARBA00023136"/>
    </source>
</evidence>
<dbReference type="EMBL" id="JACHDZ010000001">
    <property type="protein sequence ID" value="MBB5343096.1"/>
    <property type="molecule type" value="Genomic_DNA"/>
</dbReference>
<dbReference type="PANTHER" id="PTHR30309">
    <property type="entry name" value="INNER MEMBRANE PROTEIN YGIH"/>
    <property type="match status" value="1"/>
</dbReference>
<comment type="catalytic activity">
    <reaction evidence="10">
        <text>an acyl phosphate + sn-glycerol 3-phosphate = a 1-acyl-sn-glycero-3-phosphate + phosphate</text>
        <dbReference type="Rhea" id="RHEA:34075"/>
        <dbReference type="ChEBI" id="CHEBI:43474"/>
        <dbReference type="ChEBI" id="CHEBI:57597"/>
        <dbReference type="ChEBI" id="CHEBI:57970"/>
        <dbReference type="ChEBI" id="CHEBI:59918"/>
        <dbReference type="EC" id="2.3.1.275"/>
    </reaction>
</comment>
<evidence type="ECO:0000256" key="1">
    <source>
        <dbReference type="ARBA" id="ARBA00022475"/>
    </source>
</evidence>
<comment type="subcellular location">
    <subcellularLocation>
        <location evidence="10">Cell membrane</location>
        <topology evidence="10">Multi-pass membrane protein</topology>
    </subcellularLocation>
</comment>
<dbReference type="HAMAP" id="MF_01043">
    <property type="entry name" value="PlsY"/>
    <property type="match status" value="1"/>
</dbReference>
<dbReference type="SMART" id="SM01207">
    <property type="entry name" value="G3P_acyltransf"/>
    <property type="match status" value="1"/>
</dbReference>
<evidence type="ECO:0000256" key="3">
    <source>
        <dbReference type="ARBA" id="ARBA00022679"/>
    </source>
</evidence>
<feature type="transmembrane region" description="Helical" evidence="10">
    <location>
        <begin position="108"/>
        <end position="132"/>
    </location>
</feature>
<sequence>MNPWLLSIPLAYLLGSIPFGYLLVKIFRNEDIRATGSGNIGATNVARSGAKGLGIATLLLDVGKSFLAVKIAQHLAPGNYDLAVITAVAAILGHVFPIWLGFRGGKGVASALGVMLALSLAAAACTFGVFLVVVLLTRYVSLASMIGSATFPLFGLYFLPQRTPLVIAGLVFIPLLVIVKHHQNIRRLLAGTESRFGKKKGGE</sequence>
<keyword evidence="1 10" id="KW-1003">Cell membrane</keyword>
<proteinExistence type="inferred from homology"/>
<evidence type="ECO:0000256" key="5">
    <source>
        <dbReference type="ARBA" id="ARBA00022989"/>
    </source>
</evidence>
<keyword evidence="8 10" id="KW-0594">Phospholipid biosynthesis</keyword>
<organism evidence="11 12">
    <name type="scientific">Tunturiibacter lichenicola</name>
    <dbReference type="NCBI Taxonomy" id="2051959"/>
    <lineage>
        <taxon>Bacteria</taxon>
        <taxon>Pseudomonadati</taxon>
        <taxon>Acidobacteriota</taxon>
        <taxon>Terriglobia</taxon>
        <taxon>Terriglobales</taxon>
        <taxon>Acidobacteriaceae</taxon>
        <taxon>Tunturiibacter</taxon>
    </lineage>
</organism>
<dbReference type="NCBIfam" id="TIGR00023">
    <property type="entry name" value="glycerol-3-phosphate 1-O-acyltransferase PlsY"/>
    <property type="match status" value="1"/>
</dbReference>
<dbReference type="GO" id="GO:0008654">
    <property type="term" value="P:phospholipid biosynthetic process"/>
    <property type="evidence" value="ECO:0007669"/>
    <property type="project" value="UniProtKB-UniRule"/>
</dbReference>